<dbReference type="Proteomes" id="UP000541558">
    <property type="component" value="Unassembled WGS sequence"/>
</dbReference>
<name>A0A8H5C1D2_9AGAR</name>
<reference evidence="1 2" key="1">
    <citation type="journal article" date="2020" name="ISME J.">
        <title>Uncovering the hidden diversity of litter-decomposition mechanisms in mushroom-forming fungi.</title>
        <authorList>
            <person name="Floudas D."/>
            <person name="Bentzer J."/>
            <person name="Ahren D."/>
            <person name="Johansson T."/>
            <person name="Persson P."/>
            <person name="Tunlid A."/>
        </authorList>
    </citation>
    <scope>NUCLEOTIDE SEQUENCE [LARGE SCALE GENOMIC DNA]</scope>
    <source>
        <strain evidence="1 2">CBS 175.51</strain>
    </source>
</reference>
<keyword evidence="2" id="KW-1185">Reference proteome</keyword>
<evidence type="ECO:0000313" key="1">
    <source>
        <dbReference type="EMBL" id="KAF5333315.1"/>
    </source>
</evidence>
<accession>A0A8H5C1D2</accession>
<gene>
    <name evidence="1" type="ORF">D9611_002201</name>
</gene>
<evidence type="ECO:0000313" key="2">
    <source>
        <dbReference type="Proteomes" id="UP000541558"/>
    </source>
</evidence>
<dbReference type="OrthoDB" id="5597211at2759"/>
<comment type="caution">
    <text evidence="1">The sequence shown here is derived from an EMBL/GenBank/DDBJ whole genome shotgun (WGS) entry which is preliminary data.</text>
</comment>
<dbReference type="AlphaFoldDB" id="A0A8H5C1D2"/>
<proteinExistence type="predicted"/>
<protein>
    <submittedName>
        <fullName evidence="1">Uncharacterized protein</fullName>
    </submittedName>
</protein>
<organism evidence="1 2">
    <name type="scientific">Ephemerocybe angulata</name>
    <dbReference type="NCBI Taxonomy" id="980116"/>
    <lineage>
        <taxon>Eukaryota</taxon>
        <taxon>Fungi</taxon>
        <taxon>Dikarya</taxon>
        <taxon>Basidiomycota</taxon>
        <taxon>Agaricomycotina</taxon>
        <taxon>Agaricomycetes</taxon>
        <taxon>Agaricomycetidae</taxon>
        <taxon>Agaricales</taxon>
        <taxon>Agaricineae</taxon>
        <taxon>Psathyrellaceae</taxon>
        <taxon>Ephemerocybe</taxon>
    </lineage>
</organism>
<dbReference type="EMBL" id="JAACJK010000109">
    <property type="protein sequence ID" value="KAF5333315.1"/>
    <property type="molecule type" value="Genomic_DNA"/>
</dbReference>
<sequence length="183" mass="20454">MSFSASLRRCAPSAARILRQEATFQNAVASSSTQAASKKQTRQTRSALPREKLRALVSLYHQADTFITQENLIEKINEALLNETKEKDALAQMPTPAELYTVVDRRRAEPKIADVVHSELSKTPSDGENWSAQKRNRREKKVIEALYGLNMSNPQGIVRPGLEAVENAIPELLANESLDRKQV</sequence>